<dbReference type="GO" id="GO:0005047">
    <property type="term" value="F:signal recognition particle binding"/>
    <property type="evidence" value="ECO:0007669"/>
    <property type="project" value="InterPro"/>
</dbReference>
<dbReference type="CDD" id="cd15481">
    <property type="entry name" value="SRP68-RBD"/>
    <property type="match status" value="1"/>
</dbReference>
<dbReference type="RefSeq" id="XP_025362367.1">
    <property type="nucleotide sequence ID" value="XM_025507756.1"/>
</dbReference>
<dbReference type="OrthoDB" id="10255118at2759"/>
<keyword evidence="12" id="KW-1185">Reference proteome</keyword>
<feature type="region of interest" description="Disordered" evidence="10">
    <location>
        <begin position="58"/>
        <end position="101"/>
    </location>
</feature>
<feature type="region of interest" description="Disordered" evidence="10">
    <location>
        <begin position="330"/>
        <end position="402"/>
    </location>
</feature>
<organism evidence="11 12">
    <name type="scientific">Jaminaea rosea</name>
    <dbReference type="NCBI Taxonomy" id="1569628"/>
    <lineage>
        <taxon>Eukaryota</taxon>
        <taxon>Fungi</taxon>
        <taxon>Dikarya</taxon>
        <taxon>Basidiomycota</taxon>
        <taxon>Ustilaginomycotina</taxon>
        <taxon>Exobasidiomycetes</taxon>
        <taxon>Microstromatales</taxon>
        <taxon>Microstromatales incertae sedis</taxon>
        <taxon>Jaminaea</taxon>
    </lineage>
</organism>
<evidence type="ECO:0000313" key="11">
    <source>
        <dbReference type="EMBL" id="PWN27755.1"/>
    </source>
</evidence>
<evidence type="ECO:0000256" key="3">
    <source>
        <dbReference type="ARBA" id="ARBA00009352"/>
    </source>
</evidence>
<protein>
    <recommendedName>
        <fullName evidence="9">Signal recognition particle subunit SRP68</fullName>
    </recommendedName>
</protein>
<proteinExistence type="inferred from homology"/>
<gene>
    <name evidence="11" type="ORF">BDZ90DRAFT_252247</name>
</gene>
<dbReference type="Pfam" id="PF16969">
    <property type="entry name" value="SRP68"/>
    <property type="match status" value="2"/>
</dbReference>
<dbReference type="AlphaFoldDB" id="A0A316UX94"/>
<evidence type="ECO:0000313" key="12">
    <source>
        <dbReference type="Proteomes" id="UP000245884"/>
    </source>
</evidence>
<feature type="compositionally biased region" description="Gly residues" evidence="10">
    <location>
        <begin position="823"/>
        <end position="834"/>
    </location>
</feature>
<keyword evidence="4" id="KW-0963">Cytoplasm</keyword>
<evidence type="ECO:0000256" key="7">
    <source>
        <dbReference type="ARBA" id="ARBA00023242"/>
    </source>
</evidence>
<dbReference type="InterPro" id="IPR034652">
    <property type="entry name" value="SRP68-RBD"/>
</dbReference>
<dbReference type="Gene3D" id="1.10.3450.40">
    <property type="entry name" value="Signal recognition particle, SRP68 subunit, RNA-binding domain"/>
    <property type="match status" value="1"/>
</dbReference>
<dbReference type="EMBL" id="KZ819667">
    <property type="protein sequence ID" value="PWN27755.1"/>
    <property type="molecule type" value="Genomic_DNA"/>
</dbReference>
<sequence>MRLDTTRAAPSGNAAHISLPLLRLVNEARNEHGMRQHDYERYRHFCTKKAHRLRQTLNLTHKDEKHGAPPATTGKGGQKKQQSKRGKKKQTAVTQSAADKAKGGNVFTEKTIDVAAMISDRPAQLLLFEAERAWAHSQDLRSQSNTQGEDPALRKRGLGRARKAVQWSQQLASLAESLGSSRVDVRSRSEIAAYTLTIKASHFFDKGDWQAALQHLCVARNLLAALARSSPDSRSEALANSFVDAGEAQMRFCAYQLGEDEQDMDVVTRKTVDGVDADKVCPDYSILIKSLNETANKVGDSKEDAVQIEWRDRVVPVRNPELVDAVQRARKEEASLKEHGVGAATSESTGRRDRTDRKPQRLSHAERNARKRGQAAPANNGESSGSSRAAAAASSRSTKDPFDGALAALTDGEAVARRLVDDNAEALAKSHSTRYERVGEDLRVAHEWLRYRLLALQVRRSARLAEQVEEKARKREERKERQQSGTLAPKAKSSGSSKPRREVSKKEPRKPQPGSLAKRPRASPRASKRRPACIGAKKQRLERQRSQIARRQLVSEGQSRRHVARTIPALAKLHDTCEAALISLSGLSIVESDPDASTVIDAKLAWYRAEMLRHLGRAHSLAGKRDEACLLLRRAGLSLRQARQAADLVEDQEVAKEMDADVPPAMSEETFSRGEALVQDELKRTQREMWALEHGAAKGAVPPAAMSLTQSKAGQQLRSLALRHVDFDPVDVQEASRVDEIWQEEFARGSVAKKGPSAAVAASGARKHSVVSATGEEEDDFHEAEQLELHDEEETEEDEEFAPAAEAGEEDDEGEDEQPAKKSGGGWLGGWFRK</sequence>
<dbReference type="PANTHER" id="PTHR12860">
    <property type="entry name" value="SIGNAL RECOGNITION PARTICLE 68 KDA PROTEIN"/>
    <property type="match status" value="1"/>
</dbReference>
<feature type="compositionally biased region" description="Basic and acidic residues" evidence="10">
    <location>
        <begin position="349"/>
        <end position="368"/>
    </location>
</feature>
<evidence type="ECO:0000256" key="6">
    <source>
        <dbReference type="ARBA" id="ARBA00023135"/>
    </source>
</evidence>
<evidence type="ECO:0000256" key="9">
    <source>
        <dbReference type="ARBA" id="ARBA00029498"/>
    </source>
</evidence>
<feature type="region of interest" description="Disordered" evidence="10">
    <location>
        <begin position="471"/>
        <end position="547"/>
    </location>
</feature>
<dbReference type="InterPro" id="IPR026258">
    <property type="entry name" value="SRP68"/>
</dbReference>
<dbReference type="PANTHER" id="PTHR12860:SF0">
    <property type="entry name" value="SIGNAL RECOGNITION PARTICLE SUBUNIT SRP68"/>
    <property type="match status" value="1"/>
</dbReference>
<dbReference type="GO" id="GO:0030942">
    <property type="term" value="F:endoplasmic reticulum signal peptide binding"/>
    <property type="evidence" value="ECO:0007669"/>
    <property type="project" value="InterPro"/>
</dbReference>
<dbReference type="STRING" id="1569628.A0A316UX94"/>
<reference evidence="11 12" key="1">
    <citation type="journal article" date="2018" name="Mol. Biol. Evol.">
        <title>Broad Genomic Sampling Reveals a Smut Pathogenic Ancestry of the Fungal Clade Ustilaginomycotina.</title>
        <authorList>
            <person name="Kijpornyongpan T."/>
            <person name="Mondo S.J."/>
            <person name="Barry K."/>
            <person name="Sandor L."/>
            <person name="Lee J."/>
            <person name="Lipzen A."/>
            <person name="Pangilinan J."/>
            <person name="LaButti K."/>
            <person name="Hainaut M."/>
            <person name="Henrissat B."/>
            <person name="Grigoriev I.V."/>
            <person name="Spatafora J.W."/>
            <person name="Aime M.C."/>
        </authorList>
    </citation>
    <scope>NUCLEOTIDE SEQUENCE [LARGE SCALE GENOMIC DNA]</scope>
    <source>
        <strain evidence="11 12">MCA 5214</strain>
    </source>
</reference>
<dbReference type="GO" id="GO:0005730">
    <property type="term" value="C:nucleolus"/>
    <property type="evidence" value="ECO:0007669"/>
    <property type="project" value="UniProtKB-SubCell"/>
</dbReference>
<evidence type="ECO:0000256" key="1">
    <source>
        <dbReference type="ARBA" id="ARBA00004496"/>
    </source>
</evidence>
<comment type="subcellular location">
    <subcellularLocation>
        <location evidence="1">Cytoplasm</location>
    </subcellularLocation>
    <subcellularLocation>
        <location evidence="2">Nucleus</location>
        <location evidence="2">Nucleolus</location>
    </subcellularLocation>
</comment>
<evidence type="ECO:0000256" key="5">
    <source>
        <dbReference type="ARBA" id="ARBA00022884"/>
    </source>
</evidence>
<evidence type="ECO:0000256" key="4">
    <source>
        <dbReference type="ARBA" id="ARBA00022490"/>
    </source>
</evidence>
<name>A0A316UX94_9BASI</name>
<dbReference type="Proteomes" id="UP000245884">
    <property type="component" value="Unassembled WGS sequence"/>
</dbReference>
<keyword evidence="6" id="KW-0733">Signal recognition particle</keyword>
<evidence type="ECO:0000256" key="8">
    <source>
        <dbReference type="ARBA" id="ARBA00023274"/>
    </source>
</evidence>
<feature type="compositionally biased region" description="Basic residues" evidence="10">
    <location>
        <begin position="77"/>
        <end position="90"/>
    </location>
</feature>
<evidence type="ECO:0000256" key="2">
    <source>
        <dbReference type="ARBA" id="ARBA00004604"/>
    </source>
</evidence>
<feature type="compositionally biased region" description="Basic and acidic residues" evidence="10">
    <location>
        <begin position="499"/>
        <end position="510"/>
    </location>
</feature>
<feature type="compositionally biased region" description="Basic residues" evidence="10">
    <location>
        <begin position="518"/>
        <end position="531"/>
    </location>
</feature>
<comment type="similarity">
    <text evidence="3">Belongs to the SRP68 family.</text>
</comment>
<dbReference type="GO" id="GO:0008312">
    <property type="term" value="F:7S RNA binding"/>
    <property type="evidence" value="ECO:0007669"/>
    <property type="project" value="InterPro"/>
</dbReference>
<feature type="compositionally biased region" description="Low complexity" evidence="10">
    <location>
        <begin position="378"/>
        <end position="396"/>
    </location>
</feature>
<feature type="compositionally biased region" description="Low complexity" evidence="10">
    <location>
        <begin position="488"/>
        <end position="497"/>
    </location>
</feature>
<feature type="compositionally biased region" description="Basic and acidic residues" evidence="10">
    <location>
        <begin position="471"/>
        <end position="482"/>
    </location>
</feature>
<keyword evidence="8" id="KW-0687">Ribonucleoprotein</keyword>
<dbReference type="InterPro" id="IPR038253">
    <property type="entry name" value="SRP68_N_sf"/>
</dbReference>
<dbReference type="GeneID" id="37029579"/>
<keyword evidence="5" id="KW-0694">RNA-binding</keyword>
<feature type="compositionally biased region" description="Acidic residues" evidence="10">
    <location>
        <begin position="790"/>
        <end position="817"/>
    </location>
</feature>
<dbReference type="GO" id="GO:0006614">
    <property type="term" value="P:SRP-dependent cotranslational protein targeting to membrane"/>
    <property type="evidence" value="ECO:0007669"/>
    <property type="project" value="InterPro"/>
</dbReference>
<feature type="compositionally biased region" description="Basic and acidic residues" evidence="10">
    <location>
        <begin position="330"/>
        <end position="340"/>
    </location>
</feature>
<feature type="region of interest" description="Disordered" evidence="10">
    <location>
        <begin position="750"/>
        <end position="834"/>
    </location>
</feature>
<keyword evidence="7" id="KW-0539">Nucleus</keyword>
<evidence type="ECO:0000256" key="10">
    <source>
        <dbReference type="SAM" id="MobiDB-lite"/>
    </source>
</evidence>
<dbReference type="GO" id="GO:0005786">
    <property type="term" value="C:signal recognition particle, endoplasmic reticulum targeting"/>
    <property type="evidence" value="ECO:0007669"/>
    <property type="project" value="UniProtKB-KW"/>
</dbReference>
<accession>A0A316UX94</accession>